<feature type="domain" description="YcxB-like C-terminal" evidence="2">
    <location>
        <begin position="93"/>
        <end position="153"/>
    </location>
</feature>
<evidence type="ECO:0000256" key="1">
    <source>
        <dbReference type="SAM" id="Phobius"/>
    </source>
</evidence>
<gene>
    <name evidence="3" type="ORF">QFW77_03115</name>
</gene>
<dbReference type="RefSeq" id="WP_280572926.1">
    <property type="nucleotide sequence ID" value="NZ_JARXRM010000016.1"/>
</dbReference>
<evidence type="ECO:0000259" key="2">
    <source>
        <dbReference type="Pfam" id="PF14317"/>
    </source>
</evidence>
<evidence type="ECO:0000313" key="4">
    <source>
        <dbReference type="Proteomes" id="UP001156940"/>
    </source>
</evidence>
<keyword evidence="1" id="KW-1133">Transmembrane helix</keyword>
<dbReference type="EMBL" id="JARXRM010000016">
    <property type="protein sequence ID" value="MDH5821984.1"/>
    <property type="molecule type" value="Genomic_DNA"/>
</dbReference>
<protein>
    <submittedName>
        <fullName evidence="3">YcxB family protein</fullName>
    </submittedName>
</protein>
<keyword evidence="1" id="KW-0472">Membrane</keyword>
<sequence>MITAAISSEDHLAALRLHRKRAVRRLLLVLAALAAAGAIAIAIGHVLIGAIGIGAGVGGLIGEFVQSRFALPRRARKIYQQQASLRATYTYSWDADGLSASSEAGHVRRRWPDYIKLLESDRLFLLYHSDIMFEIFPKSWFRTPEQIDEFRTLASRADAQ</sequence>
<accession>A0ABT6J586</accession>
<dbReference type="Pfam" id="PF14317">
    <property type="entry name" value="YcxB"/>
    <property type="match status" value="1"/>
</dbReference>
<reference evidence="3 4" key="1">
    <citation type="submission" date="2023-04" db="EMBL/GenBank/DDBJ databases">
        <title>Luteimonas endophyticus RD2P54.</title>
        <authorList>
            <person name="Sun J.-Q."/>
        </authorList>
    </citation>
    <scope>NUCLEOTIDE SEQUENCE [LARGE SCALE GENOMIC DNA]</scope>
    <source>
        <strain evidence="3 4">RD2P54</strain>
    </source>
</reference>
<comment type="caution">
    <text evidence="3">The sequence shown here is derived from an EMBL/GenBank/DDBJ whole genome shotgun (WGS) entry which is preliminary data.</text>
</comment>
<dbReference type="Proteomes" id="UP001156940">
    <property type="component" value="Unassembled WGS sequence"/>
</dbReference>
<organism evidence="3 4">
    <name type="scientific">Luteimonas endophytica</name>
    <dbReference type="NCBI Taxonomy" id="3042023"/>
    <lineage>
        <taxon>Bacteria</taxon>
        <taxon>Pseudomonadati</taxon>
        <taxon>Pseudomonadota</taxon>
        <taxon>Gammaproteobacteria</taxon>
        <taxon>Lysobacterales</taxon>
        <taxon>Lysobacteraceae</taxon>
        <taxon>Luteimonas</taxon>
    </lineage>
</organism>
<dbReference type="InterPro" id="IPR025588">
    <property type="entry name" value="YcxB-like_C"/>
</dbReference>
<keyword evidence="4" id="KW-1185">Reference proteome</keyword>
<feature type="transmembrane region" description="Helical" evidence="1">
    <location>
        <begin position="26"/>
        <end position="44"/>
    </location>
</feature>
<keyword evidence="1" id="KW-0812">Transmembrane</keyword>
<evidence type="ECO:0000313" key="3">
    <source>
        <dbReference type="EMBL" id="MDH5821984.1"/>
    </source>
</evidence>
<name>A0ABT6J586_9GAMM</name>
<proteinExistence type="predicted"/>